<feature type="region of interest" description="Disordered" evidence="1">
    <location>
        <begin position="1"/>
        <end position="20"/>
    </location>
</feature>
<gene>
    <name evidence="2" type="ORF">PCANC_15564</name>
</gene>
<protein>
    <submittedName>
        <fullName evidence="2">Uncharacterized protein</fullName>
    </submittedName>
</protein>
<comment type="caution">
    <text evidence="2">The sequence shown here is derived from an EMBL/GenBank/DDBJ whole genome shotgun (WGS) entry which is preliminary data.</text>
</comment>
<sequence>MHDPNSAANPNLNIPSTTPAGLTLAFRTPSVDLPGRTAHQDTAKAAATREAIRVVIATQKASIVQGQADREASALQMSRIEEAILLLSMKAEPTPPPPAHKPSGRVNLQKFKTTNGPIFRKPFHAIKPFLNWVKALEIFFLTKGIFHHTDKIAIVGSLIQETNTLAFYASKTDILGTITWLKFKDLIFGFALPPLWQTTLKLRLRELHMSETELFLTYSTRGRTLMSLYNFKAPSPMSEWDLAKAVSLGLPEELKVLVDNFGKLLKVPFDYNNFEQRVALFYKGLPKKTAQRLRQPPSASSSAAKTTNPPISMKETIWRIHVYLDSQHQGRIYGTGMPVPLHVFLLEPGANDPMCQFPINLK</sequence>
<reference evidence="2 3" key="1">
    <citation type="submission" date="2017-11" db="EMBL/GenBank/DDBJ databases">
        <title>De novo assembly and phasing of dikaryotic genomes from two isolates of Puccinia coronata f. sp. avenae, the causal agent of oat crown rust.</title>
        <authorList>
            <person name="Miller M.E."/>
            <person name="Zhang Y."/>
            <person name="Omidvar V."/>
            <person name="Sperschneider J."/>
            <person name="Schwessinger B."/>
            <person name="Raley C."/>
            <person name="Palmer J.M."/>
            <person name="Garnica D."/>
            <person name="Upadhyaya N."/>
            <person name="Rathjen J."/>
            <person name="Taylor J.M."/>
            <person name="Park R.F."/>
            <person name="Dodds P.N."/>
            <person name="Hirsch C.D."/>
            <person name="Kianian S.F."/>
            <person name="Figueroa M."/>
        </authorList>
    </citation>
    <scope>NUCLEOTIDE SEQUENCE [LARGE SCALE GENOMIC DNA]</scope>
    <source>
        <strain evidence="2">12NC29</strain>
    </source>
</reference>
<keyword evidence="3" id="KW-1185">Reference proteome</keyword>
<evidence type="ECO:0000256" key="1">
    <source>
        <dbReference type="SAM" id="MobiDB-lite"/>
    </source>
</evidence>
<dbReference type="STRING" id="200324.A0A2N5SX78"/>
<organism evidence="2 3">
    <name type="scientific">Puccinia coronata f. sp. avenae</name>
    <dbReference type="NCBI Taxonomy" id="200324"/>
    <lineage>
        <taxon>Eukaryota</taxon>
        <taxon>Fungi</taxon>
        <taxon>Dikarya</taxon>
        <taxon>Basidiomycota</taxon>
        <taxon>Pucciniomycotina</taxon>
        <taxon>Pucciniomycetes</taxon>
        <taxon>Pucciniales</taxon>
        <taxon>Pucciniaceae</taxon>
        <taxon>Puccinia</taxon>
    </lineage>
</organism>
<proteinExistence type="predicted"/>
<name>A0A2N5SX78_9BASI</name>
<accession>A0A2N5SX78</accession>
<evidence type="ECO:0000313" key="3">
    <source>
        <dbReference type="Proteomes" id="UP000235388"/>
    </source>
</evidence>
<dbReference type="OrthoDB" id="10567412at2759"/>
<dbReference type="AlphaFoldDB" id="A0A2N5SX78"/>
<dbReference type="EMBL" id="PGCJ01000842">
    <property type="protein sequence ID" value="PLW17836.1"/>
    <property type="molecule type" value="Genomic_DNA"/>
</dbReference>
<dbReference type="Proteomes" id="UP000235388">
    <property type="component" value="Unassembled WGS sequence"/>
</dbReference>
<evidence type="ECO:0000313" key="2">
    <source>
        <dbReference type="EMBL" id="PLW17836.1"/>
    </source>
</evidence>